<evidence type="ECO:0000256" key="1">
    <source>
        <dbReference type="SAM" id="MobiDB-lite"/>
    </source>
</evidence>
<dbReference type="Proteomes" id="UP000193498">
    <property type="component" value="Unassembled WGS sequence"/>
</dbReference>
<organism evidence="3 4">
    <name type="scientific">Basidiobolus meristosporus CBS 931.73</name>
    <dbReference type="NCBI Taxonomy" id="1314790"/>
    <lineage>
        <taxon>Eukaryota</taxon>
        <taxon>Fungi</taxon>
        <taxon>Fungi incertae sedis</taxon>
        <taxon>Zoopagomycota</taxon>
        <taxon>Entomophthoromycotina</taxon>
        <taxon>Basidiobolomycetes</taxon>
        <taxon>Basidiobolales</taxon>
        <taxon>Basidiobolaceae</taxon>
        <taxon>Basidiobolus</taxon>
    </lineage>
</organism>
<feature type="signal peptide" evidence="2">
    <location>
        <begin position="1"/>
        <end position="19"/>
    </location>
</feature>
<comment type="caution">
    <text evidence="3">The sequence shown here is derived from an EMBL/GenBank/DDBJ whole genome shotgun (WGS) entry which is preliminary data.</text>
</comment>
<gene>
    <name evidence="3" type="ORF">K493DRAFT_306629</name>
</gene>
<feature type="compositionally biased region" description="Basic and acidic residues" evidence="1">
    <location>
        <begin position="99"/>
        <end position="118"/>
    </location>
</feature>
<keyword evidence="2" id="KW-0732">Signal</keyword>
<feature type="chain" id="PRO_5013345009" evidence="2">
    <location>
        <begin position="20"/>
        <end position="172"/>
    </location>
</feature>
<protein>
    <submittedName>
        <fullName evidence="3">Uncharacterized protein</fullName>
    </submittedName>
</protein>
<reference evidence="3 4" key="1">
    <citation type="submission" date="2016-07" db="EMBL/GenBank/DDBJ databases">
        <title>Pervasive Adenine N6-methylation of Active Genes in Fungi.</title>
        <authorList>
            <consortium name="DOE Joint Genome Institute"/>
            <person name="Mondo S.J."/>
            <person name="Dannebaum R.O."/>
            <person name="Kuo R.C."/>
            <person name="Labutti K."/>
            <person name="Haridas S."/>
            <person name="Kuo A."/>
            <person name="Salamov A."/>
            <person name="Ahrendt S.R."/>
            <person name="Lipzen A."/>
            <person name="Sullivan W."/>
            <person name="Andreopoulos W.B."/>
            <person name="Clum A."/>
            <person name="Lindquist E."/>
            <person name="Daum C."/>
            <person name="Ramamoorthy G.K."/>
            <person name="Gryganskyi A."/>
            <person name="Culley D."/>
            <person name="Magnuson J.K."/>
            <person name="James T.Y."/>
            <person name="O'Malley M.A."/>
            <person name="Stajich J.E."/>
            <person name="Spatafora J.W."/>
            <person name="Visel A."/>
            <person name="Grigoriev I.V."/>
        </authorList>
    </citation>
    <scope>NUCLEOTIDE SEQUENCE [LARGE SCALE GENOMIC DNA]</scope>
    <source>
        <strain evidence="3 4">CBS 931.73</strain>
    </source>
</reference>
<dbReference type="EMBL" id="MCFE01000530">
    <property type="protein sequence ID" value="ORX88445.1"/>
    <property type="molecule type" value="Genomic_DNA"/>
</dbReference>
<proteinExistence type="predicted"/>
<keyword evidence="4" id="KW-1185">Reference proteome</keyword>
<evidence type="ECO:0000313" key="4">
    <source>
        <dbReference type="Proteomes" id="UP000193498"/>
    </source>
</evidence>
<accession>A0A1Y1XS08</accession>
<feature type="region of interest" description="Disordered" evidence="1">
    <location>
        <begin position="35"/>
        <end position="54"/>
    </location>
</feature>
<evidence type="ECO:0000313" key="3">
    <source>
        <dbReference type="EMBL" id="ORX88445.1"/>
    </source>
</evidence>
<feature type="region of interest" description="Disordered" evidence="1">
    <location>
        <begin position="99"/>
        <end position="128"/>
    </location>
</feature>
<feature type="compositionally biased region" description="Acidic residues" evidence="1">
    <location>
        <begin position="119"/>
        <end position="128"/>
    </location>
</feature>
<dbReference type="AlphaFoldDB" id="A0A1Y1XS08"/>
<dbReference type="InParanoid" id="A0A1Y1XS08"/>
<evidence type="ECO:0000256" key="2">
    <source>
        <dbReference type="SAM" id="SignalP"/>
    </source>
</evidence>
<name>A0A1Y1XS08_9FUNG</name>
<sequence length="172" mass="19280">MIRQLAIPFTLLIATLAMGAQLQSIAVPTAPGNVATNSVSTESLGPAQNPGDGYTVREYKSNKKEDASRIMNLILQQMTNSMQKKEYPPLSNMLEMDDTRTRAASEPKKHTVETRSGGEGEDISEENPEEAELWGRFARSRRGYWGRGRFGRYGGYGWWGGRRYSGCYDWDC</sequence>